<keyword evidence="2" id="KW-1185">Reference proteome</keyword>
<protein>
    <submittedName>
        <fullName evidence="1">Uncharacterized protein</fullName>
    </submittedName>
</protein>
<accession>A0AAQ3P820</accession>
<evidence type="ECO:0000313" key="2">
    <source>
        <dbReference type="Proteomes" id="UP001374535"/>
    </source>
</evidence>
<name>A0AAQ3P820_VIGMU</name>
<reference evidence="1 2" key="1">
    <citation type="journal article" date="2023" name="Life. Sci Alliance">
        <title>Evolutionary insights into 3D genome organization and epigenetic landscape of Vigna mungo.</title>
        <authorList>
            <person name="Junaid A."/>
            <person name="Singh B."/>
            <person name="Bhatia S."/>
        </authorList>
    </citation>
    <scope>NUCLEOTIDE SEQUENCE [LARGE SCALE GENOMIC DNA]</scope>
    <source>
        <strain evidence="1">Urdbean</strain>
    </source>
</reference>
<gene>
    <name evidence="1" type="ORF">V8G54_001553</name>
</gene>
<proteinExistence type="predicted"/>
<sequence length="287" mass="31027">MGVVSLDKNVKRVGKEFQTWEATMVLHSLKEPDNIIHKVSAKEGHQKRVVGSNIVLVPANLSHHITKRDLGFSSIAFLLPPFEKNGKGVAIRRHLRLDALEKLDAHGCLVVLTANGAEERVNGHHVLLDAVPVHDVEAHDGLVKPTGGGVAMEYGSEGGERKFLFLFHGPDGVPHGLEKLVFTQQVDHQVPGMSRVLFASPGPPEELDGGGRVIVGEFQDLFDEVLLGIDSRGGEGGFDVVRGGACEDVTKGTSGRRYVGRVEVGGELVGFGNWGRLRFVRVYGCVL</sequence>
<organism evidence="1 2">
    <name type="scientific">Vigna mungo</name>
    <name type="common">Black gram</name>
    <name type="synonym">Phaseolus mungo</name>
    <dbReference type="NCBI Taxonomy" id="3915"/>
    <lineage>
        <taxon>Eukaryota</taxon>
        <taxon>Viridiplantae</taxon>
        <taxon>Streptophyta</taxon>
        <taxon>Embryophyta</taxon>
        <taxon>Tracheophyta</taxon>
        <taxon>Spermatophyta</taxon>
        <taxon>Magnoliopsida</taxon>
        <taxon>eudicotyledons</taxon>
        <taxon>Gunneridae</taxon>
        <taxon>Pentapetalae</taxon>
        <taxon>rosids</taxon>
        <taxon>fabids</taxon>
        <taxon>Fabales</taxon>
        <taxon>Fabaceae</taxon>
        <taxon>Papilionoideae</taxon>
        <taxon>50 kb inversion clade</taxon>
        <taxon>NPAAA clade</taxon>
        <taxon>indigoferoid/millettioid clade</taxon>
        <taxon>Phaseoleae</taxon>
        <taxon>Vigna</taxon>
    </lineage>
</organism>
<dbReference type="AlphaFoldDB" id="A0AAQ3P820"/>
<evidence type="ECO:0000313" key="1">
    <source>
        <dbReference type="EMBL" id="WVZ23009.1"/>
    </source>
</evidence>
<dbReference type="EMBL" id="CP144700">
    <property type="protein sequence ID" value="WVZ23009.1"/>
    <property type="molecule type" value="Genomic_DNA"/>
</dbReference>
<dbReference type="Proteomes" id="UP001374535">
    <property type="component" value="Chromosome 1"/>
</dbReference>